<dbReference type="PROSITE" id="PS00497">
    <property type="entry name" value="TYROSINASE_1"/>
    <property type="match status" value="1"/>
</dbReference>
<feature type="domain" description="Tyrosinase copper-binding" evidence="6">
    <location>
        <begin position="255"/>
        <end position="266"/>
    </location>
</feature>
<dbReference type="EMBL" id="CH408035">
    <property type="protein sequence ID" value="EAQ84088.1"/>
    <property type="molecule type" value="Genomic_DNA"/>
</dbReference>
<dbReference type="PROSITE" id="PS00498">
    <property type="entry name" value="TYROSINASE_2"/>
    <property type="match status" value="1"/>
</dbReference>
<accession>Q2GNG2</accession>
<evidence type="ECO:0000313" key="8">
    <source>
        <dbReference type="Proteomes" id="UP000001056"/>
    </source>
</evidence>
<dbReference type="GO" id="GO:0046872">
    <property type="term" value="F:metal ion binding"/>
    <property type="evidence" value="ECO:0007669"/>
    <property type="project" value="UniProtKB-KW"/>
</dbReference>
<dbReference type="Gene3D" id="1.10.1280.10">
    <property type="entry name" value="Di-copper center containing domain from catechol oxidase"/>
    <property type="match status" value="1"/>
</dbReference>
<keyword evidence="4" id="KW-0732">Signal</keyword>
<keyword evidence="1" id="KW-0479">Metal-binding</keyword>
<feature type="domain" description="Tyrosinase copper-binding" evidence="5">
    <location>
        <begin position="79"/>
        <end position="96"/>
    </location>
</feature>
<sequence length="353" mass="38606">MAHISKLVTCLLLVCSATAACTNPGKRRAWHTLSNDEKLEYINAELCLMETPARLDLPAAKTRFDELQAIHQLQAYATHFVGAFLPFHRMMMHAHESALRNECNYTGYQPYGRCLPMFPKSPFNKPASKPTHTNQTPLPSYWYEQQDAGKFSASVLFDETHGFGGNGVGRDGCIATGPFANYTNSLGPGYDNTQHCINRAVNDRMSSGSAQANVDACLALDTFDEAWPCIEGRPHSGGHGGVGGQMLNGVSSPGDPLFYLHHTWLDKVFWDWQALDRATRTTTISGTNIGPDYSPGFPPRPSNIPLPTGADGDPGTTTTLGHVLNMYGNSPNKTVGDVLDIQGDYLCYEYVEP</sequence>
<dbReference type="STRING" id="306901.Q2GNG2"/>
<organism evidence="7 8">
    <name type="scientific">Chaetomium globosum (strain ATCC 6205 / CBS 148.51 / DSM 1962 / NBRC 6347 / NRRL 1970)</name>
    <name type="common">Soil fungus</name>
    <dbReference type="NCBI Taxonomy" id="306901"/>
    <lineage>
        <taxon>Eukaryota</taxon>
        <taxon>Fungi</taxon>
        <taxon>Dikarya</taxon>
        <taxon>Ascomycota</taxon>
        <taxon>Pezizomycotina</taxon>
        <taxon>Sordariomycetes</taxon>
        <taxon>Sordariomycetidae</taxon>
        <taxon>Sordariales</taxon>
        <taxon>Chaetomiaceae</taxon>
        <taxon>Chaetomium</taxon>
    </lineage>
</organism>
<name>Q2GNG2_CHAGB</name>
<evidence type="ECO:0000256" key="3">
    <source>
        <dbReference type="SAM" id="MobiDB-lite"/>
    </source>
</evidence>
<gene>
    <name evidence="7" type="ORF">CHGG_10492</name>
</gene>
<dbReference type="OMA" id="DGCITDG"/>
<dbReference type="PROSITE" id="PS51257">
    <property type="entry name" value="PROKAR_LIPOPROTEIN"/>
    <property type="match status" value="1"/>
</dbReference>
<feature type="signal peptide" evidence="4">
    <location>
        <begin position="1"/>
        <end position="19"/>
    </location>
</feature>
<dbReference type="PRINTS" id="PR00092">
    <property type="entry name" value="TYROSINASE"/>
</dbReference>
<dbReference type="InParanoid" id="Q2GNG2"/>
<dbReference type="Proteomes" id="UP000001056">
    <property type="component" value="Unassembled WGS sequence"/>
</dbReference>
<keyword evidence="2" id="KW-0186">Copper</keyword>
<proteinExistence type="predicted"/>
<evidence type="ECO:0000259" key="6">
    <source>
        <dbReference type="PROSITE" id="PS00498"/>
    </source>
</evidence>
<evidence type="ECO:0000313" key="7">
    <source>
        <dbReference type="EMBL" id="EAQ84088.1"/>
    </source>
</evidence>
<dbReference type="VEuPathDB" id="FungiDB:CHGG_10492"/>
<dbReference type="eggNOG" id="ENOG502S31Y">
    <property type="taxonomic scope" value="Eukaryota"/>
</dbReference>
<feature type="region of interest" description="Disordered" evidence="3">
    <location>
        <begin position="286"/>
        <end position="310"/>
    </location>
</feature>
<protein>
    <recommendedName>
        <fullName evidence="5 6">Tyrosinase copper-binding domain-containing protein</fullName>
    </recommendedName>
</protein>
<reference evidence="8" key="1">
    <citation type="journal article" date="2015" name="Genome Announc.">
        <title>Draft genome sequence of the cellulolytic fungus Chaetomium globosum.</title>
        <authorList>
            <person name="Cuomo C.A."/>
            <person name="Untereiner W.A."/>
            <person name="Ma L.-J."/>
            <person name="Grabherr M."/>
            <person name="Birren B.W."/>
        </authorList>
    </citation>
    <scope>NUCLEOTIDE SEQUENCE [LARGE SCALE GENOMIC DNA]</scope>
    <source>
        <strain evidence="8">ATCC 6205 / CBS 148.51 / DSM 1962 / NBRC 6347 / NRRL 1970</strain>
    </source>
</reference>
<dbReference type="GeneID" id="4396924"/>
<dbReference type="InterPro" id="IPR050316">
    <property type="entry name" value="Tyrosinase/Hemocyanin"/>
</dbReference>
<feature type="chain" id="PRO_5004208828" description="Tyrosinase copper-binding domain-containing protein" evidence="4">
    <location>
        <begin position="20"/>
        <end position="353"/>
    </location>
</feature>
<dbReference type="SUPFAM" id="SSF48056">
    <property type="entry name" value="Di-copper centre-containing domain"/>
    <property type="match status" value="1"/>
</dbReference>
<evidence type="ECO:0000259" key="5">
    <source>
        <dbReference type="PROSITE" id="PS00497"/>
    </source>
</evidence>
<dbReference type="PANTHER" id="PTHR11474">
    <property type="entry name" value="TYROSINASE FAMILY MEMBER"/>
    <property type="match status" value="1"/>
</dbReference>
<evidence type="ECO:0000256" key="2">
    <source>
        <dbReference type="ARBA" id="ARBA00023008"/>
    </source>
</evidence>
<dbReference type="RefSeq" id="XP_001228419.1">
    <property type="nucleotide sequence ID" value="XM_001228418.1"/>
</dbReference>
<dbReference type="GO" id="GO:0016491">
    <property type="term" value="F:oxidoreductase activity"/>
    <property type="evidence" value="ECO:0007669"/>
    <property type="project" value="InterPro"/>
</dbReference>
<dbReference type="PANTHER" id="PTHR11474:SF126">
    <property type="entry name" value="TYROSINASE-LIKE PROTEIN TYR-1-RELATED"/>
    <property type="match status" value="1"/>
</dbReference>
<dbReference type="Pfam" id="PF00264">
    <property type="entry name" value="Tyrosinase"/>
    <property type="match status" value="1"/>
</dbReference>
<dbReference type="AlphaFoldDB" id="Q2GNG2"/>
<dbReference type="OrthoDB" id="6132182at2759"/>
<dbReference type="InterPro" id="IPR008922">
    <property type="entry name" value="Di-copper_centre_dom_sf"/>
</dbReference>
<dbReference type="InterPro" id="IPR002227">
    <property type="entry name" value="Tyrosinase_Cu-bd"/>
</dbReference>
<keyword evidence="8" id="KW-1185">Reference proteome</keyword>
<dbReference type="HOGENOM" id="CLU_035914_2_0_1"/>
<evidence type="ECO:0000256" key="1">
    <source>
        <dbReference type="ARBA" id="ARBA00022723"/>
    </source>
</evidence>
<evidence type="ECO:0000256" key="4">
    <source>
        <dbReference type="SAM" id="SignalP"/>
    </source>
</evidence>